<dbReference type="Gene3D" id="3.30.1330.40">
    <property type="entry name" value="RutC-like"/>
    <property type="match status" value="1"/>
</dbReference>
<dbReference type="PANTHER" id="PTHR43760:SF1">
    <property type="entry name" value="ENDORIBONUCLEASE L-PSP_CHORISMATE MUTASE-LIKE DOMAIN-CONTAINING PROTEIN"/>
    <property type="match status" value="1"/>
</dbReference>
<evidence type="ECO:0000256" key="1">
    <source>
        <dbReference type="SAM" id="SignalP"/>
    </source>
</evidence>
<dbReference type="PANTHER" id="PTHR43760">
    <property type="entry name" value="ENDORIBONUCLEASE-RELATED"/>
    <property type="match status" value="1"/>
</dbReference>
<dbReference type="OrthoDB" id="9806350at2"/>
<dbReference type="RefSeq" id="WP_129047595.1">
    <property type="nucleotide sequence ID" value="NZ_SDHX01000001.1"/>
</dbReference>
<dbReference type="Proteomes" id="UP000290218">
    <property type="component" value="Unassembled WGS sequence"/>
</dbReference>
<reference evidence="3 4" key="1">
    <citation type="submission" date="2019-01" db="EMBL/GenBank/DDBJ databases">
        <title>Lacunisphaera sp. strain TWA-58.</title>
        <authorList>
            <person name="Chen W.-M."/>
        </authorList>
    </citation>
    <scope>NUCLEOTIDE SEQUENCE [LARGE SCALE GENOMIC DNA]</scope>
    <source>
        <strain evidence="3 4">TWA-58</strain>
    </source>
</reference>
<dbReference type="InterPro" id="IPR013813">
    <property type="entry name" value="Endoribo_LPSP/chorism_mut-like"/>
</dbReference>
<dbReference type="SUPFAM" id="SSF55298">
    <property type="entry name" value="YjgF-like"/>
    <property type="match status" value="1"/>
</dbReference>
<sequence>MKHILRGLLFAFIAHAAAGVTPADRLKELGITLPAAAPAIANYVPAVRSGNLVFLAGQIARDADGKIVTGKVGRELTVEQGAAAARTCAIQLLAALQAEVGDLAKVKRIVRVGGFVNCTDDFTAQPKVLNGASDLLVAVFGDRGRHARAAVGVNALPAGAPVEVELIAEMEN</sequence>
<dbReference type="CDD" id="cd02199">
    <property type="entry name" value="YjgF_YER057c_UK114_like_1"/>
    <property type="match status" value="1"/>
</dbReference>
<keyword evidence="4" id="KW-1185">Reference proteome</keyword>
<dbReference type="Pfam" id="PF14588">
    <property type="entry name" value="YjgF_endoribonc"/>
    <property type="match status" value="1"/>
</dbReference>
<gene>
    <name evidence="3" type="ORF">ESB00_10250</name>
</gene>
<feature type="chain" id="PRO_5020774867" evidence="1">
    <location>
        <begin position="17"/>
        <end position="172"/>
    </location>
</feature>
<feature type="domain" description="Endoribonuclease L-PSP/chorismate mutase-like" evidence="2">
    <location>
        <begin position="25"/>
        <end position="169"/>
    </location>
</feature>
<keyword evidence="1" id="KW-0732">Signal</keyword>
<name>A0A4V1M6Q6_9BACT</name>
<protein>
    <submittedName>
        <fullName evidence="3">RidA family protein</fullName>
    </submittedName>
</protein>
<dbReference type="InterPro" id="IPR035959">
    <property type="entry name" value="RutC-like_sf"/>
</dbReference>
<proteinExistence type="predicted"/>
<dbReference type="EMBL" id="SDHX01000001">
    <property type="protein sequence ID" value="RXK56229.1"/>
    <property type="molecule type" value="Genomic_DNA"/>
</dbReference>
<comment type="caution">
    <text evidence="3">The sequence shown here is derived from an EMBL/GenBank/DDBJ whole genome shotgun (WGS) entry which is preliminary data.</text>
</comment>
<organism evidence="3 4">
    <name type="scientific">Oleiharenicola lentus</name>
    <dbReference type="NCBI Taxonomy" id="2508720"/>
    <lineage>
        <taxon>Bacteria</taxon>
        <taxon>Pseudomonadati</taxon>
        <taxon>Verrucomicrobiota</taxon>
        <taxon>Opitutia</taxon>
        <taxon>Opitutales</taxon>
        <taxon>Opitutaceae</taxon>
        <taxon>Oleiharenicola</taxon>
    </lineage>
</organism>
<evidence type="ECO:0000313" key="4">
    <source>
        <dbReference type="Proteomes" id="UP000290218"/>
    </source>
</evidence>
<evidence type="ECO:0000313" key="3">
    <source>
        <dbReference type="EMBL" id="RXK56229.1"/>
    </source>
</evidence>
<dbReference type="AlphaFoldDB" id="A0A4V1M6Q6"/>
<accession>A0A4V1M6Q6</accession>
<feature type="signal peptide" evidence="1">
    <location>
        <begin position="1"/>
        <end position="16"/>
    </location>
</feature>
<evidence type="ECO:0000259" key="2">
    <source>
        <dbReference type="Pfam" id="PF14588"/>
    </source>
</evidence>